<organism evidence="1 2">
    <name type="scientific">Sphaerodactylus townsendi</name>
    <dbReference type="NCBI Taxonomy" id="933632"/>
    <lineage>
        <taxon>Eukaryota</taxon>
        <taxon>Metazoa</taxon>
        <taxon>Chordata</taxon>
        <taxon>Craniata</taxon>
        <taxon>Vertebrata</taxon>
        <taxon>Euteleostomi</taxon>
        <taxon>Lepidosauria</taxon>
        <taxon>Squamata</taxon>
        <taxon>Bifurcata</taxon>
        <taxon>Gekkota</taxon>
        <taxon>Sphaerodactylidae</taxon>
        <taxon>Sphaerodactylus</taxon>
    </lineage>
</organism>
<dbReference type="Proteomes" id="UP000827872">
    <property type="component" value="Linkage Group LG01"/>
</dbReference>
<proteinExistence type="predicted"/>
<protein>
    <submittedName>
        <fullName evidence="1">Uncharacterized protein</fullName>
    </submittedName>
</protein>
<comment type="caution">
    <text evidence="1">The sequence shown here is derived from an EMBL/GenBank/DDBJ whole genome shotgun (WGS) entry which is preliminary data.</text>
</comment>
<evidence type="ECO:0000313" key="2">
    <source>
        <dbReference type="Proteomes" id="UP000827872"/>
    </source>
</evidence>
<gene>
    <name evidence="1" type="ORF">K3G42_011553</name>
</gene>
<evidence type="ECO:0000313" key="1">
    <source>
        <dbReference type="EMBL" id="KAH8016058.1"/>
    </source>
</evidence>
<name>A0ACB8G8X6_9SAUR</name>
<keyword evidence="2" id="KW-1185">Reference proteome</keyword>
<dbReference type="EMBL" id="CM037614">
    <property type="protein sequence ID" value="KAH8016058.1"/>
    <property type="molecule type" value="Genomic_DNA"/>
</dbReference>
<accession>A0ACB8G8X6</accession>
<sequence>MKNDNLPVKTVKFPFQRSLILTKNINKCTVIWIVSDIERVLGEKTQDQLLEESIKAFPGGMCTDIALVVSKSDKINLDEYRRERKNKNIKNEHDAILERNQDVKNKKEKSIMQKLKRKLPPDAEVLNKPKLVYTVCAQEFWKESPLKILSQEETEIPELRDYVKMIYLKEKQKLVKDYVTEAWGILRLAKNAGTNSQPEDLVFRKIVVEELIKKEIDSLEKALQKCSDEILQPLCRGVEQAKRRYKKTVLQMLTRVDGYRGYHKTLKAVFLKDGIYASKKFARIDFNESLAKPLYDEIDSIFGGIFRTQHTTRSSLWSHLKIFKNEVKKKILKTGKVNSLPSDNSKICMFIQEVDAILEELEKWIIQKKILIYQSLSKSIQSDLKPHYKVYHLVSKNGQPGDWEIDFPNGTKEMTTHCLNALHRLMIAASSLRGTGSCEGMKRIIIEGTDNKVKELLFERATSKMESQFHELKEYILQELKKKISTLFSLVFLQQDWVPVHLAGRCPVADVSPKNNRKRHGAHPFMPLPRSTAAETGTRLIARMVTDVQLAIFANMLGVSLFLLVVLYHYVAVNNPKKQE</sequence>
<reference evidence="1" key="1">
    <citation type="submission" date="2021-08" db="EMBL/GenBank/DDBJ databases">
        <title>The first chromosome-level gecko genome reveals the dynamic sex chromosomes of Neotropical dwarf geckos (Sphaerodactylidae: Sphaerodactylus).</title>
        <authorList>
            <person name="Pinto B.J."/>
            <person name="Keating S.E."/>
            <person name="Gamble T."/>
        </authorList>
    </citation>
    <scope>NUCLEOTIDE SEQUENCE</scope>
    <source>
        <strain evidence="1">TG3544</strain>
    </source>
</reference>